<accession>A2Y6X7</accession>
<dbReference type="Gramene" id="BGIOSGA020265-TA">
    <property type="protein sequence ID" value="BGIOSGA020265-PA"/>
    <property type="gene ID" value="BGIOSGA020265"/>
</dbReference>
<sequence>MDSAAAGDKDRALRRYTTNNNQLVHPAARAGRKLRGMRNPSPRCYEPGDMFFRRIPSFLGPYQPSPQRKARMIELELPSRRIADDAIGWRLGLDGLYCGAVGVMAIGGKSVTVAWPCPPAGRTWANRSKY</sequence>
<dbReference type="AlphaFoldDB" id="A2Y6X7"/>
<name>A2Y6X7_ORYSI</name>
<evidence type="ECO:0000313" key="2">
    <source>
        <dbReference type="Proteomes" id="UP000007015"/>
    </source>
</evidence>
<protein>
    <submittedName>
        <fullName evidence="1">Uncharacterized protein</fullName>
    </submittedName>
</protein>
<keyword evidence="2" id="KW-1185">Reference proteome</keyword>
<dbReference type="HOGENOM" id="CLU_1941575_0_0_1"/>
<dbReference type="EMBL" id="CM000130">
    <property type="protein sequence ID" value="EAY98837.1"/>
    <property type="molecule type" value="Genomic_DNA"/>
</dbReference>
<gene>
    <name evidence="1" type="ORF">OsI_20782</name>
</gene>
<dbReference type="Proteomes" id="UP000007015">
    <property type="component" value="Chromosome 5"/>
</dbReference>
<proteinExistence type="predicted"/>
<organism evidence="1 2">
    <name type="scientific">Oryza sativa subsp. indica</name>
    <name type="common">Rice</name>
    <dbReference type="NCBI Taxonomy" id="39946"/>
    <lineage>
        <taxon>Eukaryota</taxon>
        <taxon>Viridiplantae</taxon>
        <taxon>Streptophyta</taxon>
        <taxon>Embryophyta</taxon>
        <taxon>Tracheophyta</taxon>
        <taxon>Spermatophyta</taxon>
        <taxon>Magnoliopsida</taxon>
        <taxon>Liliopsida</taxon>
        <taxon>Poales</taxon>
        <taxon>Poaceae</taxon>
        <taxon>BOP clade</taxon>
        <taxon>Oryzoideae</taxon>
        <taxon>Oryzeae</taxon>
        <taxon>Oryzinae</taxon>
        <taxon>Oryza</taxon>
        <taxon>Oryza sativa</taxon>
    </lineage>
</organism>
<reference evidence="1 2" key="1">
    <citation type="journal article" date="2005" name="PLoS Biol.">
        <title>The genomes of Oryza sativa: a history of duplications.</title>
        <authorList>
            <person name="Yu J."/>
            <person name="Wang J."/>
            <person name="Lin W."/>
            <person name="Li S."/>
            <person name="Li H."/>
            <person name="Zhou J."/>
            <person name="Ni P."/>
            <person name="Dong W."/>
            <person name="Hu S."/>
            <person name="Zeng C."/>
            <person name="Zhang J."/>
            <person name="Zhang Y."/>
            <person name="Li R."/>
            <person name="Xu Z."/>
            <person name="Li S."/>
            <person name="Li X."/>
            <person name="Zheng H."/>
            <person name="Cong L."/>
            <person name="Lin L."/>
            <person name="Yin J."/>
            <person name="Geng J."/>
            <person name="Li G."/>
            <person name="Shi J."/>
            <person name="Liu J."/>
            <person name="Lv H."/>
            <person name="Li J."/>
            <person name="Wang J."/>
            <person name="Deng Y."/>
            <person name="Ran L."/>
            <person name="Shi X."/>
            <person name="Wang X."/>
            <person name="Wu Q."/>
            <person name="Li C."/>
            <person name="Ren X."/>
            <person name="Wang J."/>
            <person name="Wang X."/>
            <person name="Li D."/>
            <person name="Liu D."/>
            <person name="Zhang X."/>
            <person name="Ji Z."/>
            <person name="Zhao W."/>
            <person name="Sun Y."/>
            <person name="Zhang Z."/>
            <person name="Bao J."/>
            <person name="Han Y."/>
            <person name="Dong L."/>
            <person name="Ji J."/>
            <person name="Chen P."/>
            <person name="Wu S."/>
            <person name="Liu J."/>
            <person name="Xiao Y."/>
            <person name="Bu D."/>
            <person name="Tan J."/>
            <person name="Yang L."/>
            <person name="Ye C."/>
            <person name="Zhang J."/>
            <person name="Xu J."/>
            <person name="Zhou Y."/>
            <person name="Yu Y."/>
            <person name="Zhang B."/>
            <person name="Zhuang S."/>
            <person name="Wei H."/>
            <person name="Liu B."/>
            <person name="Lei M."/>
            <person name="Yu H."/>
            <person name="Li Y."/>
            <person name="Xu H."/>
            <person name="Wei S."/>
            <person name="He X."/>
            <person name="Fang L."/>
            <person name="Zhang Z."/>
            <person name="Zhang Y."/>
            <person name="Huang X."/>
            <person name="Su Z."/>
            <person name="Tong W."/>
            <person name="Li J."/>
            <person name="Tong Z."/>
            <person name="Li S."/>
            <person name="Ye J."/>
            <person name="Wang L."/>
            <person name="Fang L."/>
            <person name="Lei T."/>
            <person name="Chen C."/>
            <person name="Chen H."/>
            <person name="Xu Z."/>
            <person name="Li H."/>
            <person name="Huang H."/>
            <person name="Zhang F."/>
            <person name="Xu H."/>
            <person name="Li N."/>
            <person name="Zhao C."/>
            <person name="Li S."/>
            <person name="Dong L."/>
            <person name="Huang Y."/>
            <person name="Li L."/>
            <person name="Xi Y."/>
            <person name="Qi Q."/>
            <person name="Li W."/>
            <person name="Zhang B."/>
            <person name="Hu W."/>
            <person name="Zhang Y."/>
            <person name="Tian X."/>
            <person name="Jiao Y."/>
            <person name="Liang X."/>
            <person name="Jin J."/>
            <person name="Gao L."/>
            <person name="Zheng W."/>
            <person name="Hao B."/>
            <person name="Liu S."/>
            <person name="Wang W."/>
            <person name="Yuan L."/>
            <person name="Cao M."/>
            <person name="McDermott J."/>
            <person name="Samudrala R."/>
            <person name="Wang J."/>
            <person name="Wong G.K."/>
            <person name="Yang H."/>
        </authorList>
    </citation>
    <scope>NUCLEOTIDE SEQUENCE [LARGE SCALE GENOMIC DNA]</scope>
    <source>
        <strain evidence="2">cv. 93-11</strain>
    </source>
</reference>
<evidence type="ECO:0000313" key="1">
    <source>
        <dbReference type="EMBL" id="EAY98837.1"/>
    </source>
</evidence>